<dbReference type="Proteomes" id="UP000651050">
    <property type="component" value="Unassembled WGS sequence"/>
</dbReference>
<organism evidence="2 3">
    <name type="scientific">Caenimonas aquaedulcis</name>
    <dbReference type="NCBI Taxonomy" id="2793270"/>
    <lineage>
        <taxon>Bacteria</taxon>
        <taxon>Pseudomonadati</taxon>
        <taxon>Pseudomonadota</taxon>
        <taxon>Betaproteobacteria</taxon>
        <taxon>Burkholderiales</taxon>
        <taxon>Comamonadaceae</taxon>
        <taxon>Caenimonas</taxon>
    </lineage>
</organism>
<accession>A0A931MHW0</accession>
<keyword evidence="3" id="KW-1185">Reference proteome</keyword>
<evidence type="ECO:0000313" key="2">
    <source>
        <dbReference type="EMBL" id="MBG9388580.1"/>
    </source>
</evidence>
<proteinExistence type="inferred from homology"/>
<dbReference type="InterPro" id="IPR053714">
    <property type="entry name" value="Iso_Racemase_Enz_sf"/>
</dbReference>
<sequence>MAALIAPRIALIHATPLAVQPVAVAFDELWPQANRMNLLDDSLSQDRAAAGELNAAMTQRFVDLALYARGCGARGILFTCSAFGPAIEAAAQAVGVPTLKPNEAMFDEALARCAQLGGSRTVGLLTTFAPTAQSLREEFVQLAVDRGASVELEVACADGAMEALSAGDAAGHDRLVLEHAHRLSRCDLLLLGQFSMASTRAAVEAAVGRPVLTSPHSAVRAMRTALRAD</sequence>
<dbReference type="RefSeq" id="WP_196986434.1">
    <property type="nucleotide sequence ID" value="NZ_JADWYS010000001.1"/>
</dbReference>
<comment type="similarity">
    <text evidence="1">Belongs to the HyuE racemase family.</text>
</comment>
<evidence type="ECO:0000256" key="1">
    <source>
        <dbReference type="ARBA" id="ARBA00038414"/>
    </source>
</evidence>
<reference evidence="2" key="1">
    <citation type="submission" date="2020-11" db="EMBL/GenBank/DDBJ databases">
        <title>Bacterial whole genome sequence for Caenimonas sp. DR4.4.</title>
        <authorList>
            <person name="Le V."/>
            <person name="Ko S.-R."/>
            <person name="Ahn C.-Y."/>
            <person name="Oh H.-M."/>
        </authorList>
    </citation>
    <scope>NUCLEOTIDE SEQUENCE</scope>
    <source>
        <strain evidence="2">DR4.4</strain>
    </source>
</reference>
<dbReference type="Pfam" id="PF01177">
    <property type="entry name" value="Asp_Glu_race"/>
    <property type="match status" value="1"/>
</dbReference>
<dbReference type="EMBL" id="JADWYS010000001">
    <property type="protein sequence ID" value="MBG9388580.1"/>
    <property type="molecule type" value="Genomic_DNA"/>
</dbReference>
<dbReference type="Gene3D" id="3.40.50.12500">
    <property type="match status" value="1"/>
</dbReference>
<comment type="caution">
    <text evidence="2">The sequence shown here is derived from an EMBL/GenBank/DDBJ whole genome shotgun (WGS) entry which is preliminary data.</text>
</comment>
<evidence type="ECO:0008006" key="4">
    <source>
        <dbReference type="Google" id="ProtNLM"/>
    </source>
</evidence>
<evidence type="ECO:0000313" key="3">
    <source>
        <dbReference type="Proteomes" id="UP000651050"/>
    </source>
</evidence>
<name>A0A931MHW0_9BURK</name>
<dbReference type="InterPro" id="IPR015942">
    <property type="entry name" value="Asp/Glu/hydantoin_racemase"/>
</dbReference>
<gene>
    <name evidence="2" type="ORF">I5803_11165</name>
</gene>
<dbReference type="GO" id="GO:0047661">
    <property type="term" value="F:amino-acid racemase activity"/>
    <property type="evidence" value="ECO:0007669"/>
    <property type="project" value="InterPro"/>
</dbReference>
<protein>
    <recommendedName>
        <fullName evidence="4">Arylsulfatase</fullName>
    </recommendedName>
</protein>
<dbReference type="AlphaFoldDB" id="A0A931MHW0"/>